<accession>A0A4Y1MW00</accession>
<feature type="transmembrane region" description="Helical" evidence="1">
    <location>
        <begin position="24"/>
        <end position="41"/>
    </location>
</feature>
<proteinExistence type="predicted"/>
<evidence type="ECO:0000313" key="2">
    <source>
        <dbReference type="EMBL" id="AWV22192.1"/>
    </source>
</evidence>
<gene>
    <name evidence="2" type="ORF">RADP37_05327</name>
</gene>
<evidence type="ECO:0000256" key="1">
    <source>
        <dbReference type="SAM" id="Phobius"/>
    </source>
</evidence>
<dbReference type="RefSeq" id="WP_314214836.1">
    <property type="nucleotide sequence ID" value="NZ_CP025189.1"/>
</dbReference>
<keyword evidence="1" id="KW-1133">Transmembrane helix</keyword>
<dbReference type="AlphaFoldDB" id="A0A4Y1MW00"/>
<protein>
    <submittedName>
        <fullName evidence="2">Uncharacterized protein</fullName>
    </submittedName>
</protein>
<dbReference type="EMBL" id="CP025189">
    <property type="protein sequence ID" value="AWV22192.1"/>
    <property type="molecule type" value="Genomic_DNA"/>
</dbReference>
<keyword evidence="1" id="KW-0472">Membrane</keyword>
<name>A0A4Y1MW00_9PROT</name>
<reference evidence="2" key="1">
    <citation type="submission" date="2017-12" db="EMBL/GenBank/DDBJ databases">
        <authorList>
            <person name="Martens C."/>
            <person name="Dahlstrom E."/>
            <person name="Barbian K."/>
            <person name="Sykora L."/>
            <person name="Ricklefs S."/>
            <person name="Bruno D."/>
            <person name="Anzick I."/>
            <person name="Myles I."/>
            <person name="Datta S.K."/>
        </authorList>
    </citation>
    <scope>NUCLEOTIDE SEQUENCE</scope>
    <source>
        <strain evidence="2">AD2</strain>
    </source>
</reference>
<organism evidence="2">
    <name type="scientific">Roseomonas mucosa</name>
    <dbReference type="NCBI Taxonomy" id="207340"/>
    <lineage>
        <taxon>Bacteria</taxon>
        <taxon>Pseudomonadati</taxon>
        <taxon>Pseudomonadota</taxon>
        <taxon>Alphaproteobacteria</taxon>
        <taxon>Acetobacterales</taxon>
        <taxon>Roseomonadaceae</taxon>
        <taxon>Roseomonas</taxon>
    </lineage>
</organism>
<keyword evidence="1" id="KW-0812">Transmembrane</keyword>
<sequence length="45" mass="4860">MRNPEKEAMEAEIEALLLQEADPAPLALAIAATILALMTWVSPLL</sequence>